<protein>
    <submittedName>
        <fullName evidence="3">Uncharacterized protein</fullName>
    </submittedName>
</protein>
<dbReference type="AlphaFoldDB" id="A0A5E4B8A3"/>
<dbReference type="Proteomes" id="UP000662637">
    <property type="component" value="Unassembled WGS sequence"/>
</dbReference>
<sequence length="124" mass="13188">MGEPRTGVPGEGGSLGRDRSQGAEWHEHASSVTRTGPGPGLLQAALLKTEAHSWQGLPLPLWTLERRTPTCSTQQEGVMGHPQSCRALEPAVGQLSHLDGHLPGPGSLARWAQESQEKLPGHPI</sequence>
<feature type="region of interest" description="Disordered" evidence="1">
    <location>
        <begin position="1"/>
        <end position="40"/>
    </location>
</feature>
<dbReference type="EMBL" id="WJEC01007991">
    <property type="protein sequence ID" value="KAF7464787.1"/>
    <property type="molecule type" value="Genomic_DNA"/>
</dbReference>
<name>A0A5E4B8A3_MARMO</name>
<feature type="compositionally biased region" description="Basic and acidic residues" evidence="1">
    <location>
        <begin position="16"/>
        <end position="29"/>
    </location>
</feature>
<keyword evidence="4" id="KW-1185">Reference proteome</keyword>
<proteinExistence type="predicted"/>
<reference evidence="2" key="2">
    <citation type="submission" date="2020-08" db="EMBL/GenBank/DDBJ databases">
        <authorList>
            <person name="Shumante A."/>
            <person name="Zimin A.V."/>
            <person name="Puiu D."/>
            <person name="Salzberg S.L."/>
        </authorList>
    </citation>
    <scope>NUCLEOTIDE SEQUENCE</scope>
    <source>
        <strain evidence="2">WC2-LM</strain>
        <tissue evidence="2">Liver</tissue>
    </source>
</reference>
<gene>
    <name evidence="2" type="ORF">GHT09_005773</name>
    <name evidence="3" type="ORF">MONAX_5E005739</name>
</gene>
<evidence type="ECO:0000313" key="3">
    <source>
        <dbReference type="EMBL" id="VTJ64942.1"/>
    </source>
</evidence>
<evidence type="ECO:0000256" key="1">
    <source>
        <dbReference type="SAM" id="MobiDB-lite"/>
    </source>
</evidence>
<dbReference type="EMBL" id="CABDUW010000288">
    <property type="protein sequence ID" value="VTJ64942.1"/>
    <property type="molecule type" value="Genomic_DNA"/>
</dbReference>
<organism evidence="3 4">
    <name type="scientific">Marmota monax</name>
    <name type="common">Woodchuck</name>
    <dbReference type="NCBI Taxonomy" id="9995"/>
    <lineage>
        <taxon>Eukaryota</taxon>
        <taxon>Metazoa</taxon>
        <taxon>Chordata</taxon>
        <taxon>Craniata</taxon>
        <taxon>Vertebrata</taxon>
        <taxon>Euteleostomi</taxon>
        <taxon>Mammalia</taxon>
        <taxon>Eutheria</taxon>
        <taxon>Euarchontoglires</taxon>
        <taxon>Glires</taxon>
        <taxon>Rodentia</taxon>
        <taxon>Sciuromorpha</taxon>
        <taxon>Sciuridae</taxon>
        <taxon>Xerinae</taxon>
        <taxon>Marmotini</taxon>
        <taxon>Marmota</taxon>
    </lineage>
</organism>
<evidence type="ECO:0000313" key="2">
    <source>
        <dbReference type="EMBL" id="KAF7464787.1"/>
    </source>
</evidence>
<dbReference type="Proteomes" id="UP000335636">
    <property type="component" value="Unassembled WGS sequence"/>
</dbReference>
<evidence type="ECO:0000313" key="4">
    <source>
        <dbReference type="Proteomes" id="UP000335636"/>
    </source>
</evidence>
<accession>A0A5E4B8A3</accession>
<reference evidence="3 4" key="1">
    <citation type="submission" date="2019-04" db="EMBL/GenBank/DDBJ databases">
        <authorList>
            <person name="Alioto T."/>
            <person name="Alioto T."/>
        </authorList>
    </citation>
    <scope>NUCLEOTIDE SEQUENCE [LARGE SCALE GENOMIC DNA]</scope>
</reference>